<dbReference type="Pfam" id="PF11222">
    <property type="entry name" value="DUF3017"/>
    <property type="match status" value="1"/>
</dbReference>
<feature type="transmembrane region" description="Helical" evidence="2">
    <location>
        <begin position="199"/>
        <end position="221"/>
    </location>
</feature>
<proteinExistence type="predicted"/>
<gene>
    <name evidence="3" type="ORF">FB559_3824</name>
</gene>
<keyword evidence="2" id="KW-0812">Transmembrane</keyword>
<protein>
    <submittedName>
        <fullName evidence="3">DUF3017 family protein</fullName>
    </submittedName>
</protein>
<feature type="region of interest" description="Disordered" evidence="1">
    <location>
        <begin position="61"/>
        <end position="134"/>
    </location>
</feature>
<comment type="caution">
    <text evidence="3">The sequence shown here is derived from an EMBL/GenBank/DDBJ whole genome shotgun (WGS) entry which is preliminary data.</text>
</comment>
<organism evidence="3 4">
    <name type="scientific">Actinoallomurus bryophytorum</name>
    <dbReference type="NCBI Taxonomy" id="1490222"/>
    <lineage>
        <taxon>Bacteria</taxon>
        <taxon>Bacillati</taxon>
        <taxon>Actinomycetota</taxon>
        <taxon>Actinomycetes</taxon>
        <taxon>Streptosporangiales</taxon>
        <taxon>Thermomonosporaceae</taxon>
        <taxon>Actinoallomurus</taxon>
    </lineage>
</organism>
<evidence type="ECO:0000313" key="3">
    <source>
        <dbReference type="EMBL" id="TQL98204.1"/>
    </source>
</evidence>
<feature type="transmembrane region" description="Helical" evidence="2">
    <location>
        <begin position="145"/>
        <end position="163"/>
    </location>
</feature>
<feature type="compositionally biased region" description="Pro residues" evidence="1">
    <location>
        <begin position="114"/>
        <end position="126"/>
    </location>
</feature>
<dbReference type="EMBL" id="VFOZ01000001">
    <property type="protein sequence ID" value="TQL98204.1"/>
    <property type="molecule type" value="Genomic_DNA"/>
</dbReference>
<accession>A0A543CM71</accession>
<name>A0A543CM71_9ACTN</name>
<dbReference type="Proteomes" id="UP000316096">
    <property type="component" value="Unassembled WGS sequence"/>
</dbReference>
<keyword evidence="2" id="KW-1133">Transmembrane helix</keyword>
<feature type="transmembrane region" description="Helical" evidence="2">
    <location>
        <begin position="169"/>
        <end position="187"/>
    </location>
</feature>
<keyword evidence="2" id="KW-0472">Membrane</keyword>
<dbReference type="InterPro" id="IPR021385">
    <property type="entry name" value="DUF3017"/>
</dbReference>
<dbReference type="AlphaFoldDB" id="A0A543CM71"/>
<keyword evidence="4" id="KW-1185">Reference proteome</keyword>
<evidence type="ECO:0000313" key="4">
    <source>
        <dbReference type="Proteomes" id="UP000316096"/>
    </source>
</evidence>
<sequence>MVTPSYWPVGPSTTGILGHDEHFGLVFQRRLRAAVTRGTEDTDQTIRADGRCRLTAAAKIGDMSEPYGPPDSPAPIHEPPPAASPGDEAPVAPPGSRPLYGAFSEAHAVDPPEVHPQPGPATPPPSHSTDAGRARPAVPRWFGRLPYGLVLCGVAAGLAVVATNHFRRGSMLIAASVFIGALARLLLPESQVGMLAVRRRWLDVFLMTAAAVGITLVAFVAKGTSG</sequence>
<evidence type="ECO:0000256" key="2">
    <source>
        <dbReference type="SAM" id="Phobius"/>
    </source>
</evidence>
<reference evidence="3 4" key="1">
    <citation type="submission" date="2019-06" db="EMBL/GenBank/DDBJ databases">
        <title>Sequencing the genomes of 1000 actinobacteria strains.</title>
        <authorList>
            <person name="Klenk H.-P."/>
        </authorList>
    </citation>
    <scope>NUCLEOTIDE SEQUENCE [LARGE SCALE GENOMIC DNA]</scope>
    <source>
        <strain evidence="3 4">DSM 102200</strain>
    </source>
</reference>
<feature type="compositionally biased region" description="Pro residues" evidence="1">
    <location>
        <begin position="67"/>
        <end position="83"/>
    </location>
</feature>
<evidence type="ECO:0000256" key="1">
    <source>
        <dbReference type="SAM" id="MobiDB-lite"/>
    </source>
</evidence>